<keyword evidence="2" id="KW-0489">Methyltransferase</keyword>
<comment type="catalytic activity">
    <reaction evidence="7">
        <text>a 2'-deoxyadenosine in DNA + S-adenosyl-L-methionine = an N(6)-methyl-2'-deoxyadenosine in DNA + S-adenosyl-L-homocysteine + H(+)</text>
        <dbReference type="Rhea" id="RHEA:15197"/>
        <dbReference type="Rhea" id="RHEA-COMP:12418"/>
        <dbReference type="Rhea" id="RHEA-COMP:12419"/>
        <dbReference type="ChEBI" id="CHEBI:15378"/>
        <dbReference type="ChEBI" id="CHEBI:57856"/>
        <dbReference type="ChEBI" id="CHEBI:59789"/>
        <dbReference type="ChEBI" id="CHEBI:90615"/>
        <dbReference type="ChEBI" id="CHEBI:90616"/>
        <dbReference type="EC" id="2.1.1.72"/>
    </reaction>
</comment>
<dbReference type="InterPro" id="IPR011639">
    <property type="entry name" value="MethylTrfase_TaqI-like_dom"/>
</dbReference>
<dbReference type="GO" id="GO:0009307">
    <property type="term" value="P:DNA restriction-modification system"/>
    <property type="evidence" value="ECO:0007669"/>
    <property type="project" value="UniProtKB-KW"/>
</dbReference>
<evidence type="ECO:0000256" key="4">
    <source>
        <dbReference type="ARBA" id="ARBA00022691"/>
    </source>
</evidence>
<dbReference type="InterPro" id="IPR002052">
    <property type="entry name" value="DNA_methylase_N6_adenine_CS"/>
</dbReference>
<dbReference type="Proteomes" id="UP000176389">
    <property type="component" value="Unassembled WGS sequence"/>
</dbReference>
<sequence>MGKINQIKEKIEKLIQKYEAVKKAGKAKSYTEEETKKDFILPLFEALGWDVFDKNEVSAEEKNLSSGRVDYGFYINERAKFYLEAKKLSADLNSEQFANQAVRYSWNKGVTWAILTDFESLKVFNAQDIESSLANKLFFEITHDKYLDRSGQLALLSKESFAQDLLDKEGEKYGKKLQKISVSALLYKDLQKCREILTHDLSIWNKKLDKDLLDEGVQKLLDRLIFLRVAEDRGIENPTLIPMIRAWEAGGQKTHLYQVMAKKFRELDDIYNSNLFSPHPFENWEEYGGATEKVFEILYGKKGYYEYDFKAMPADVLGTVYENYLGYKTAQSQKDSSVSKDTKKRKEQGIYYTPSFIVDYIVKNALGPVLDKCISISDLKKIKVLDPACGSGSFLVRAVELINDKYKEFGAKGDEMTKIQILKENIYGVDLDEQAVEIARLNLLITALDSRMELPPLTDNIKNGNSLISGTDRELEKYFGKNYLDKKPFSWEEEFPEVFDRENPGFDVVIGNPPWVFTRGENFSETEKKYFDQYLIKLRILPLGKGKNIQSGKLNLYSLFVIKGLELLKNGGYLGFIIPNNILRTTTFDIVRKYFLDSTRIKSIVDLGEGIFKSVTASSVILFLEKESGEHLRISNSIEVVTDVEDLQASKFEGHAVKQQAFYNNESYAFNILADDKSLALNRKIEQDTEKLGFLAKYIMEGIVGSTDRDVSDTKINDSYKPFLVGKDIGRYRIDYKNKWIRYDKQRLHRARPEEVFLSEKILLQRISGGDSPLVATLDRDKYYTFASINNILLKDNSFNPTYVLGLINSRLINWYYSTNFSNRSKLTVNVSKTFLSQIPIKKESKTNQGIIIGLVKKMLNLTEDLQKFTKDSNKYNLLKSEIE</sequence>
<dbReference type="Pfam" id="PF07669">
    <property type="entry name" value="Eco57I"/>
    <property type="match status" value="1"/>
</dbReference>
<keyword evidence="6" id="KW-0238">DNA-binding</keyword>
<dbReference type="PRINTS" id="PR00507">
    <property type="entry name" value="N12N6MTFRASE"/>
</dbReference>
<evidence type="ECO:0000256" key="3">
    <source>
        <dbReference type="ARBA" id="ARBA00022679"/>
    </source>
</evidence>
<comment type="caution">
    <text evidence="10">The sequence shown here is derived from an EMBL/GenBank/DDBJ whole genome shotgun (WGS) entry which is preliminary data.</text>
</comment>
<dbReference type="AlphaFoldDB" id="A0A1G1WCW2"/>
<dbReference type="PROSITE" id="PS00092">
    <property type="entry name" value="N6_MTASE"/>
    <property type="match status" value="1"/>
</dbReference>
<evidence type="ECO:0000259" key="9">
    <source>
        <dbReference type="Pfam" id="PF12950"/>
    </source>
</evidence>
<dbReference type="PANTHER" id="PTHR33841">
    <property type="entry name" value="DNA METHYLTRANSFERASE YEEA-RELATED"/>
    <property type="match status" value="1"/>
</dbReference>
<keyword evidence="5" id="KW-0680">Restriction system</keyword>
<dbReference type="GO" id="GO:0003677">
    <property type="term" value="F:DNA binding"/>
    <property type="evidence" value="ECO:0007669"/>
    <property type="project" value="UniProtKB-KW"/>
</dbReference>
<keyword evidence="3" id="KW-0808">Transferase</keyword>
<evidence type="ECO:0000256" key="2">
    <source>
        <dbReference type="ARBA" id="ARBA00022603"/>
    </source>
</evidence>
<keyword evidence="4" id="KW-0949">S-adenosyl-L-methionine</keyword>
<reference evidence="10 11" key="1">
    <citation type="journal article" date="2016" name="Nat. Commun.">
        <title>Thousands of microbial genomes shed light on interconnected biogeochemical processes in an aquifer system.</title>
        <authorList>
            <person name="Anantharaman K."/>
            <person name="Brown C.T."/>
            <person name="Hug L.A."/>
            <person name="Sharon I."/>
            <person name="Castelle C.J."/>
            <person name="Probst A.J."/>
            <person name="Thomas B.C."/>
            <person name="Singh A."/>
            <person name="Wilkins M.J."/>
            <person name="Karaoz U."/>
            <person name="Brodie E.L."/>
            <person name="Williams K.H."/>
            <person name="Hubbard S.S."/>
            <person name="Banfield J.F."/>
        </authorList>
    </citation>
    <scope>NUCLEOTIDE SEQUENCE [LARGE SCALE GENOMIC DNA]</scope>
</reference>
<dbReference type="Gene3D" id="3.40.50.150">
    <property type="entry name" value="Vaccinia Virus protein VP39"/>
    <property type="match status" value="1"/>
</dbReference>
<accession>A0A1G1WCW2</accession>
<dbReference type="EMBL" id="MHCS01000045">
    <property type="protein sequence ID" value="OGY25471.1"/>
    <property type="molecule type" value="Genomic_DNA"/>
</dbReference>
<evidence type="ECO:0000256" key="1">
    <source>
        <dbReference type="ARBA" id="ARBA00011900"/>
    </source>
</evidence>
<evidence type="ECO:0000256" key="7">
    <source>
        <dbReference type="ARBA" id="ARBA00047942"/>
    </source>
</evidence>
<dbReference type="SUPFAM" id="SSF53335">
    <property type="entry name" value="S-adenosyl-L-methionine-dependent methyltransferases"/>
    <property type="match status" value="1"/>
</dbReference>
<evidence type="ECO:0000256" key="5">
    <source>
        <dbReference type="ARBA" id="ARBA00022747"/>
    </source>
</evidence>
<dbReference type="InterPro" id="IPR025931">
    <property type="entry name" value="TaqI_C"/>
</dbReference>
<feature type="domain" description="Type II methyltransferase M.TaqI-like" evidence="8">
    <location>
        <begin position="424"/>
        <end position="612"/>
    </location>
</feature>
<evidence type="ECO:0000259" key="8">
    <source>
        <dbReference type="Pfam" id="PF07669"/>
    </source>
</evidence>
<proteinExistence type="predicted"/>
<dbReference type="Gene3D" id="3.90.220.10">
    <property type="entry name" value="Adenine-n6-DNA-methyltransferase Taqi, Chain A, domain 2"/>
    <property type="match status" value="1"/>
</dbReference>
<evidence type="ECO:0000313" key="10">
    <source>
        <dbReference type="EMBL" id="OGY25471.1"/>
    </source>
</evidence>
<dbReference type="InterPro" id="IPR029063">
    <property type="entry name" value="SAM-dependent_MTases_sf"/>
</dbReference>
<evidence type="ECO:0000256" key="6">
    <source>
        <dbReference type="ARBA" id="ARBA00023125"/>
    </source>
</evidence>
<protein>
    <recommendedName>
        <fullName evidence="1">site-specific DNA-methyltransferase (adenine-specific)</fullName>
        <ecNumber evidence="1">2.1.1.72</ecNumber>
    </recommendedName>
</protein>
<dbReference type="InterPro" id="IPR050953">
    <property type="entry name" value="N4_N6_ade-DNA_methylase"/>
</dbReference>
<dbReference type="GO" id="GO:0009007">
    <property type="term" value="F:site-specific DNA-methyltransferase (adenine-specific) activity"/>
    <property type="evidence" value="ECO:0007669"/>
    <property type="project" value="UniProtKB-EC"/>
</dbReference>
<gene>
    <name evidence="10" type="ORF">A2Z11_03520</name>
</gene>
<evidence type="ECO:0000313" key="11">
    <source>
        <dbReference type="Proteomes" id="UP000176389"/>
    </source>
</evidence>
<dbReference type="Pfam" id="PF12950">
    <property type="entry name" value="TaqI_C"/>
    <property type="match status" value="1"/>
</dbReference>
<name>A0A1G1WCW2_9BACT</name>
<organism evidence="10 11">
    <name type="scientific">Candidatus Woykebacteria bacterium RBG_16_43_9</name>
    <dbReference type="NCBI Taxonomy" id="1802596"/>
    <lineage>
        <taxon>Bacteria</taxon>
        <taxon>Candidatus Woykeibacteriota</taxon>
    </lineage>
</organism>
<feature type="domain" description="TaqI-like C-terminal specificity" evidence="9">
    <location>
        <begin position="721"/>
        <end position="841"/>
    </location>
</feature>
<dbReference type="InterPro" id="IPR023135">
    <property type="entry name" value="N6_DNA_MeTrfase_TaqI_C"/>
</dbReference>
<dbReference type="STRING" id="1802596.A2Z11_03520"/>
<dbReference type="EC" id="2.1.1.72" evidence="1"/>
<dbReference type="GO" id="GO:0032259">
    <property type="term" value="P:methylation"/>
    <property type="evidence" value="ECO:0007669"/>
    <property type="project" value="UniProtKB-KW"/>
</dbReference>
<dbReference type="PANTHER" id="PTHR33841:SF1">
    <property type="entry name" value="DNA METHYLTRANSFERASE A"/>
    <property type="match status" value="1"/>
</dbReference>